<reference evidence="3" key="1">
    <citation type="submission" date="2016-10" db="EMBL/GenBank/DDBJ databases">
        <authorList>
            <person name="Varghese N."/>
            <person name="Submissions S."/>
        </authorList>
    </citation>
    <scope>NUCLEOTIDE SEQUENCE [LARGE SCALE GENOMIC DNA]</scope>
    <source>
        <strain evidence="3">CGMCC 4.3530</strain>
    </source>
</reference>
<organism evidence="2 3">
    <name type="scientific">Saccharopolyspora shandongensis</name>
    <dbReference type="NCBI Taxonomy" id="418495"/>
    <lineage>
        <taxon>Bacteria</taxon>
        <taxon>Bacillati</taxon>
        <taxon>Actinomycetota</taxon>
        <taxon>Actinomycetes</taxon>
        <taxon>Pseudonocardiales</taxon>
        <taxon>Pseudonocardiaceae</taxon>
        <taxon>Saccharopolyspora</taxon>
    </lineage>
</organism>
<keyword evidence="1" id="KW-0472">Membrane</keyword>
<feature type="transmembrane region" description="Helical" evidence="1">
    <location>
        <begin position="76"/>
        <end position="94"/>
    </location>
</feature>
<keyword evidence="1" id="KW-0812">Transmembrane</keyword>
<dbReference type="RefSeq" id="WP_177227073.1">
    <property type="nucleotide sequence ID" value="NZ_FNOK01000108.1"/>
</dbReference>
<dbReference type="AlphaFoldDB" id="A0A1H3U500"/>
<gene>
    <name evidence="2" type="ORF">SAMN05216215_11088</name>
</gene>
<keyword evidence="3" id="KW-1185">Reference proteome</keyword>
<feature type="transmembrane region" description="Helical" evidence="1">
    <location>
        <begin position="43"/>
        <end position="69"/>
    </location>
</feature>
<dbReference type="Proteomes" id="UP000199529">
    <property type="component" value="Unassembled WGS sequence"/>
</dbReference>
<name>A0A1H3U500_9PSEU</name>
<evidence type="ECO:0008006" key="4">
    <source>
        <dbReference type="Google" id="ProtNLM"/>
    </source>
</evidence>
<feature type="transmembrane region" description="Helical" evidence="1">
    <location>
        <begin position="128"/>
        <end position="148"/>
    </location>
</feature>
<dbReference type="EMBL" id="FNOK01000108">
    <property type="protein sequence ID" value="SDZ57408.1"/>
    <property type="molecule type" value="Genomic_DNA"/>
</dbReference>
<keyword evidence="1" id="KW-1133">Transmembrane helix</keyword>
<dbReference type="Pfam" id="PF17197">
    <property type="entry name" value="DUF5134"/>
    <property type="match status" value="1"/>
</dbReference>
<evidence type="ECO:0000313" key="3">
    <source>
        <dbReference type="Proteomes" id="UP000199529"/>
    </source>
</evidence>
<sequence>MIDLLITVAVIVVTSACLARLLFRRTSVDVVHAVMGVGMVAMLVIPVLPAAVWAALFVACAAWMGALALRRRPAGAYLHHAVGGLAMAYMFAAAREPEPTTHLLSTTHSPGHAHGTALTVVGTHSAGFAFPLVAWTLAVYYVLSAGIAGTDLLRTGEAKLAGATELVLSLAMVYMFLTML</sequence>
<accession>A0A1H3U500</accession>
<protein>
    <recommendedName>
        <fullName evidence="4">DUF5134 domain-containing protein</fullName>
    </recommendedName>
</protein>
<proteinExistence type="predicted"/>
<evidence type="ECO:0000313" key="2">
    <source>
        <dbReference type="EMBL" id="SDZ57408.1"/>
    </source>
</evidence>
<evidence type="ECO:0000256" key="1">
    <source>
        <dbReference type="SAM" id="Phobius"/>
    </source>
</evidence>
<dbReference type="InterPro" id="IPR033458">
    <property type="entry name" value="DUF5134"/>
</dbReference>
<feature type="transmembrane region" description="Helical" evidence="1">
    <location>
        <begin position="160"/>
        <end position="177"/>
    </location>
</feature>